<sequence length="239" mass="26200">MNRLHTLILFLVQFRGGSWMNRLHTPILFLVLFRRGPKPSRPHTLFLSVRGSWMDCLHFLLLFPVLSWRAPRTNCLHSWFPFRRSLWRTCLPFLFLSLRSARTQPLCMLCHGGSAADLYGLTEGPSGLRTAPLSSTVGSPGPATGRQIIGSYVADLLITCPYVAGLLIARSAQDGLSTASVASSELQELPERTAAALLGNRTGRSAHYIWIITNSPPASDASFSLAALNAALDMPLSLL</sequence>
<dbReference type="Proteomes" id="UP001311232">
    <property type="component" value="Unassembled WGS sequence"/>
</dbReference>
<evidence type="ECO:0000313" key="2">
    <source>
        <dbReference type="Proteomes" id="UP001311232"/>
    </source>
</evidence>
<name>A0AAV9RD97_9TELE</name>
<evidence type="ECO:0000313" key="1">
    <source>
        <dbReference type="EMBL" id="KAK5606727.1"/>
    </source>
</evidence>
<protein>
    <submittedName>
        <fullName evidence="1">Uncharacterized protein</fullName>
    </submittedName>
</protein>
<dbReference type="EMBL" id="JAHHUM010002054">
    <property type="protein sequence ID" value="KAK5606727.1"/>
    <property type="molecule type" value="Genomic_DNA"/>
</dbReference>
<reference evidence="1 2" key="1">
    <citation type="submission" date="2021-06" db="EMBL/GenBank/DDBJ databases">
        <authorList>
            <person name="Palmer J.M."/>
        </authorList>
    </citation>
    <scope>NUCLEOTIDE SEQUENCE [LARGE SCALE GENOMIC DNA]</scope>
    <source>
        <strain evidence="1 2">MEX-2019</strain>
        <tissue evidence="1">Muscle</tissue>
    </source>
</reference>
<dbReference type="AlphaFoldDB" id="A0AAV9RD97"/>
<organism evidence="1 2">
    <name type="scientific">Crenichthys baileyi</name>
    <name type="common">White River springfish</name>
    <dbReference type="NCBI Taxonomy" id="28760"/>
    <lineage>
        <taxon>Eukaryota</taxon>
        <taxon>Metazoa</taxon>
        <taxon>Chordata</taxon>
        <taxon>Craniata</taxon>
        <taxon>Vertebrata</taxon>
        <taxon>Euteleostomi</taxon>
        <taxon>Actinopterygii</taxon>
        <taxon>Neopterygii</taxon>
        <taxon>Teleostei</taxon>
        <taxon>Neoteleostei</taxon>
        <taxon>Acanthomorphata</taxon>
        <taxon>Ovalentaria</taxon>
        <taxon>Atherinomorphae</taxon>
        <taxon>Cyprinodontiformes</taxon>
        <taxon>Goodeidae</taxon>
        <taxon>Crenichthys</taxon>
    </lineage>
</organism>
<comment type="caution">
    <text evidence="1">The sequence shown here is derived from an EMBL/GenBank/DDBJ whole genome shotgun (WGS) entry which is preliminary data.</text>
</comment>
<proteinExistence type="predicted"/>
<accession>A0AAV9RD97</accession>
<gene>
    <name evidence="1" type="ORF">CRENBAI_016712</name>
</gene>
<keyword evidence="2" id="KW-1185">Reference proteome</keyword>